<keyword evidence="1" id="KW-0677">Repeat</keyword>
<evidence type="ECO:0000313" key="5">
    <source>
        <dbReference type="Proteomes" id="UP000193144"/>
    </source>
</evidence>
<name>A0A1Y1Z8B9_9PLEO</name>
<dbReference type="PANTHER" id="PTHR10130:SF0">
    <property type="entry name" value="GH08708P"/>
    <property type="match status" value="1"/>
</dbReference>
<dbReference type="EMBL" id="MCFA01000116">
    <property type="protein sequence ID" value="ORY06501.1"/>
    <property type="molecule type" value="Genomic_DNA"/>
</dbReference>
<proteinExistence type="predicted"/>
<dbReference type="OrthoDB" id="5407351at2759"/>
<feature type="region of interest" description="Disordered" evidence="3">
    <location>
        <begin position="69"/>
        <end position="92"/>
    </location>
</feature>
<evidence type="ECO:0000256" key="2">
    <source>
        <dbReference type="ARBA" id="ARBA00022803"/>
    </source>
</evidence>
<evidence type="ECO:0000256" key="3">
    <source>
        <dbReference type="SAM" id="MobiDB-lite"/>
    </source>
</evidence>
<dbReference type="GO" id="GO:0005052">
    <property type="term" value="F:peroxisome matrix targeting signal-1 binding"/>
    <property type="evidence" value="ECO:0007669"/>
    <property type="project" value="TreeGrafter"/>
</dbReference>
<feature type="compositionally biased region" description="Basic and acidic residues" evidence="3">
    <location>
        <begin position="367"/>
        <end position="376"/>
    </location>
</feature>
<keyword evidence="2" id="KW-0802">TPR repeat</keyword>
<protein>
    <submittedName>
        <fullName evidence="4">Uncharacterized protein</fullName>
    </submittedName>
</protein>
<dbReference type="GO" id="GO:0005778">
    <property type="term" value="C:peroxisomal membrane"/>
    <property type="evidence" value="ECO:0007669"/>
    <property type="project" value="TreeGrafter"/>
</dbReference>
<dbReference type="GO" id="GO:0016560">
    <property type="term" value="P:protein import into peroxisome matrix, docking"/>
    <property type="evidence" value="ECO:0007669"/>
    <property type="project" value="TreeGrafter"/>
</dbReference>
<accession>A0A1Y1Z8B9</accession>
<dbReference type="Proteomes" id="UP000193144">
    <property type="component" value="Unassembled WGS sequence"/>
</dbReference>
<dbReference type="STRING" id="1231657.A0A1Y1Z8B9"/>
<comment type="caution">
    <text evidence="4">The sequence shown here is derived from an EMBL/GenBank/DDBJ whole genome shotgun (WGS) entry which is preliminary data.</text>
</comment>
<dbReference type="Gene3D" id="6.10.280.230">
    <property type="match status" value="1"/>
</dbReference>
<dbReference type="GO" id="GO:0005829">
    <property type="term" value="C:cytosol"/>
    <property type="evidence" value="ECO:0007669"/>
    <property type="project" value="TreeGrafter"/>
</dbReference>
<organism evidence="4 5">
    <name type="scientific">Clohesyomyces aquaticus</name>
    <dbReference type="NCBI Taxonomy" id="1231657"/>
    <lineage>
        <taxon>Eukaryota</taxon>
        <taxon>Fungi</taxon>
        <taxon>Dikarya</taxon>
        <taxon>Ascomycota</taxon>
        <taxon>Pezizomycotina</taxon>
        <taxon>Dothideomycetes</taxon>
        <taxon>Pleosporomycetidae</taxon>
        <taxon>Pleosporales</taxon>
        <taxon>Lindgomycetaceae</taxon>
        <taxon>Clohesyomyces</taxon>
    </lineage>
</organism>
<dbReference type="InterPro" id="IPR024111">
    <property type="entry name" value="PEX5/PEX5L"/>
</dbReference>
<keyword evidence="5" id="KW-1185">Reference proteome</keyword>
<feature type="region of interest" description="Disordered" evidence="3">
    <location>
        <begin position="360"/>
        <end position="379"/>
    </location>
</feature>
<gene>
    <name evidence="4" type="ORF">BCR34DRAFT_590577</name>
</gene>
<dbReference type="PANTHER" id="PTHR10130">
    <property type="entry name" value="PEROXISOMAL TARGETING SIGNAL 1 RECEPTOR PEX5"/>
    <property type="match status" value="1"/>
</dbReference>
<evidence type="ECO:0000313" key="4">
    <source>
        <dbReference type="EMBL" id="ORY06501.1"/>
    </source>
</evidence>
<reference evidence="4 5" key="1">
    <citation type="submission" date="2016-07" db="EMBL/GenBank/DDBJ databases">
        <title>Pervasive Adenine N6-methylation of Active Genes in Fungi.</title>
        <authorList>
            <consortium name="DOE Joint Genome Institute"/>
            <person name="Mondo S.J."/>
            <person name="Dannebaum R.O."/>
            <person name="Kuo R.C."/>
            <person name="Labutti K."/>
            <person name="Haridas S."/>
            <person name="Kuo A."/>
            <person name="Salamov A."/>
            <person name="Ahrendt S.R."/>
            <person name="Lipzen A."/>
            <person name="Sullivan W."/>
            <person name="Andreopoulos W.B."/>
            <person name="Clum A."/>
            <person name="Lindquist E."/>
            <person name="Daum C."/>
            <person name="Ramamoorthy G.K."/>
            <person name="Gryganskyi A."/>
            <person name="Culley D."/>
            <person name="Magnuson J.K."/>
            <person name="James T.Y."/>
            <person name="O'Malley M.A."/>
            <person name="Stajich J.E."/>
            <person name="Spatafora J.W."/>
            <person name="Visel A."/>
            <person name="Grigoriev I.V."/>
        </authorList>
    </citation>
    <scope>NUCLEOTIDE SEQUENCE [LARGE SCALE GENOMIC DNA]</scope>
    <source>
        <strain evidence="4 5">CBS 115471</strain>
    </source>
</reference>
<evidence type="ECO:0000256" key="1">
    <source>
        <dbReference type="ARBA" id="ARBA00022737"/>
    </source>
</evidence>
<sequence length="502" mass="56519">MADALCGPSNALQNFQKHSSVDRTLQQDRLTNRHSPAQGFRSSPGPDAGLLDYEFEAFQAGHAVPPQPVFHHPPSHLAHSPPPPQFAQSPAAPDWASDFQRMNITPHNGPPIQRHHQPQIANTSWHQDFLGQQTQTRQMPTYQQNTFGGMSGYGMGGYAVPAFQQSHFAQMNGNQMSQVAQGKQRAQEGLPEFDEAAFERAFAQAQQDMLDETAMDMSQANEGASQDQSRPEETDPVLLRIREKRLPVYVAIKLRSEIDLGKSVEALPWIQDLEALESSGNIIEDASEAKWVVDALQKIVERDAPQEIKDRSASLITAINERLMSRYPLLETRVPVVQENIWEDLQAAGYTTRSPLPEYMEQQQPEQQKEEQPLRNDDDDMAETAGRLLEKVADNTSTKFQNSQFLELMRRLRDREVRVEEDKIVEVSNAQPSTSAAPQSQPVLPPIPDIDPKIMDSASQDFGMVMDSEQEQAFTDPTHDEPLTDEVSGQYAYYNVYSKYHR</sequence>
<dbReference type="AlphaFoldDB" id="A0A1Y1Z8B9"/>